<evidence type="ECO:0000313" key="5">
    <source>
        <dbReference type="Proteomes" id="UP000187209"/>
    </source>
</evidence>
<reference evidence="4 5" key="1">
    <citation type="submission" date="2016-11" db="EMBL/GenBank/DDBJ databases">
        <title>The macronuclear genome of Stentor coeruleus: a giant cell with tiny introns.</title>
        <authorList>
            <person name="Slabodnick M."/>
            <person name="Ruby J.G."/>
            <person name="Reiff S.B."/>
            <person name="Swart E.C."/>
            <person name="Gosai S."/>
            <person name="Prabakaran S."/>
            <person name="Witkowska E."/>
            <person name="Larue G.E."/>
            <person name="Fisher S."/>
            <person name="Freeman R.M."/>
            <person name="Gunawardena J."/>
            <person name="Chu W."/>
            <person name="Stover N.A."/>
            <person name="Gregory B.D."/>
            <person name="Nowacki M."/>
            <person name="Derisi J."/>
            <person name="Roy S.W."/>
            <person name="Marshall W.F."/>
            <person name="Sood P."/>
        </authorList>
    </citation>
    <scope>NUCLEOTIDE SEQUENCE [LARGE SCALE GENOMIC DNA]</scope>
    <source>
        <strain evidence="4">WM001</strain>
    </source>
</reference>
<sequence length="1126" mass="130642">MEPYYSDDETGELVSNAPTYSRPAYEFQMSKLRELVTLYKEKLNDVEKIRTEQPCHPRAMAVEYQSYERAVGILELVTTSNQDLNKVLTVFTYLISEIKIAREYIDCNVVIGLNFYGEGKMQADQMPEGEAELMMGQMMPFFSEVFESLSYVNSLVVNLVTQLHSLYYKKQPKNHDLYGNLFKYVHLNSAFDALGKMLGGLAMIDSVVDDNQNLVNHWDLYKRMMQFAKNDPAKYGITDKLERQLRKCLLFLDKSILSGNCLQACLSHKGYEAAISSNKELQNEFLNYFKVKIDKLTNSIESQYEWQESKIVVDVICLYFLYRKLYPKDFDKKLFKSVWSLIKKAPVVCVTGQVIIYPHELIMKIAPAPKSVAVEPKDPEQYIRAYMQKSDDNLDKSMQTWLSKFSLWSSRMQSFLNSSTSLPETQVQKLQDSRGKLLLQGLLLAYQIQNYIQVNTALHERNGVPFKANFIPLLMQAIELIKAINSTLERKQEIIALYLGSIIRLIFKDAIKPYDMIRDKLGAKPSGVGLDIISIYKLVNELGSGCLNSIRSDLLKLCNEIVDIKSILKENEKSLVEDGLWKFEILVEYQSNLKNSTDCSFIYWIQQLNTHFLKYIYDEPANVHRLRYLYMALEDSAKQMLLCRHVEDANDIKQNYIKDRENELVEMVIMPLARAIESDLRLHIHSLYITGIEKQNPFQSSNLSWFLDSQPMVFCEKVIDIKRKIEMYLDETFYNMTALNLNDWRTYEEMRSLARQKYKLNLSEVHLPSKHLDQGMDLLDITKKLPNFVNKFKYNLHSQFFIEATEGDEKHVALVSYMHITNSLRTHGLGLINTTINTSYRLLAKKFQIFSQFLYDDHVYSQLVKDRKFFENNREALNQMYSYDRAENFLREVKKLGVFDKNLTLIDKFRILITQIGNTLGLIRMIKTAGLNLTATRTQFIPNTQNIPNITELAEKFSDGTKSAASSLEDIMESLTKNFTADTDYFKILVTTFQGVLNTNEASHLKLFHMIIPTLTISYVESMLTAKDKLTKKKAVDMYFTDDGFAVGLAYILRILEQESLFDSLHWFDSVETKFAQEEEKLTVIKASEEMQKMQNMSLKKISVFRVEFELLKYCFLGARIFFSNT</sequence>
<dbReference type="InterPro" id="IPR028282">
    <property type="entry name" value="WASH-7_central"/>
</dbReference>
<evidence type="ECO:0000313" key="4">
    <source>
        <dbReference type="EMBL" id="OMJ85611.1"/>
    </source>
</evidence>
<comment type="caution">
    <text evidence="4">The sequence shown here is derived from an EMBL/GenBank/DDBJ whole genome shotgun (WGS) entry which is preliminary data.</text>
</comment>
<dbReference type="InterPro" id="IPR028191">
    <property type="entry name" value="WASH-4_N"/>
</dbReference>
<evidence type="ECO:0000259" key="3">
    <source>
        <dbReference type="Pfam" id="PF14746"/>
    </source>
</evidence>
<dbReference type="GO" id="GO:0007032">
    <property type="term" value="P:endosome organization"/>
    <property type="evidence" value="ECO:0007669"/>
    <property type="project" value="TreeGrafter"/>
</dbReference>
<gene>
    <name evidence="4" type="ORF">SteCoe_13025</name>
</gene>
<dbReference type="InterPro" id="IPR028283">
    <property type="entry name" value="WASH-7_C"/>
</dbReference>
<dbReference type="GO" id="GO:0071203">
    <property type="term" value="C:WASH complex"/>
    <property type="evidence" value="ECO:0007669"/>
    <property type="project" value="InterPro"/>
</dbReference>
<evidence type="ECO:0000259" key="2">
    <source>
        <dbReference type="Pfam" id="PF14745"/>
    </source>
</evidence>
<dbReference type="GO" id="GO:0016197">
    <property type="term" value="P:endosomal transport"/>
    <property type="evidence" value="ECO:0007669"/>
    <property type="project" value="TreeGrafter"/>
</dbReference>
<dbReference type="PANTHER" id="PTHR31409:SF0">
    <property type="entry name" value="WASH COMPLEX SUBUNIT 4"/>
    <property type="match status" value="1"/>
</dbReference>
<dbReference type="InterPro" id="IPR027307">
    <property type="entry name" value="WASH7"/>
</dbReference>
<feature type="domain" description="WASH complex subunit 4 N-terminal" evidence="2">
    <location>
        <begin position="54"/>
        <end position="600"/>
    </location>
</feature>
<dbReference type="PANTHER" id="PTHR31409">
    <property type="entry name" value="WASH COMPLEX SUBUNIT 4"/>
    <property type="match status" value="1"/>
</dbReference>
<dbReference type="Proteomes" id="UP000187209">
    <property type="component" value="Unassembled WGS sequence"/>
</dbReference>
<dbReference type="AlphaFoldDB" id="A0A1R2C9F0"/>
<dbReference type="EMBL" id="MPUH01000231">
    <property type="protein sequence ID" value="OMJ85611.1"/>
    <property type="molecule type" value="Genomic_DNA"/>
</dbReference>
<dbReference type="Pfam" id="PF14744">
    <property type="entry name" value="WASH-7_mid"/>
    <property type="match status" value="1"/>
</dbReference>
<keyword evidence="5" id="KW-1185">Reference proteome</keyword>
<organism evidence="4 5">
    <name type="scientific">Stentor coeruleus</name>
    <dbReference type="NCBI Taxonomy" id="5963"/>
    <lineage>
        <taxon>Eukaryota</taxon>
        <taxon>Sar</taxon>
        <taxon>Alveolata</taxon>
        <taxon>Ciliophora</taxon>
        <taxon>Postciliodesmatophora</taxon>
        <taxon>Heterotrichea</taxon>
        <taxon>Heterotrichida</taxon>
        <taxon>Stentoridae</taxon>
        <taxon>Stentor</taxon>
    </lineage>
</organism>
<evidence type="ECO:0000259" key="1">
    <source>
        <dbReference type="Pfam" id="PF14744"/>
    </source>
</evidence>
<accession>A0A1R2C9F0</accession>
<dbReference type="OrthoDB" id="308266at2759"/>
<dbReference type="Pfam" id="PF14746">
    <property type="entry name" value="WASH-7_C"/>
    <property type="match status" value="1"/>
</dbReference>
<dbReference type="GO" id="GO:0005768">
    <property type="term" value="C:endosome"/>
    <property type="evidence" value="ECO:0007669"/>
    <property type="project" value="TreeGrafter"/>
</dbReference>
<name>A0A1R2C9F0_9CILI</name>
<proteinExistence type="predicted"/>
<protein>
    <submittedName>
        <fullName evidence="4">Uncharacterized protein</fullName>
    </submittedName>
</protein>
<feature type="domain" description="WASH complex subunit 7 C-terminal" evidence="3">
    <location>
        <begin position="961"/>
        <end position="1123"/>
    </location>
</feature>
<feature type="domain" description="WASH complex subunit 7 central" evidence="1">
    <location>
        <begin position="601"/>
        <end position="945"/>
    </location>
</feature>
<dbReference type="Pfam" id="PF14745">
    <property type="entry name" value="WASH-4_N"/>
    <property type="match status" value="1"/>
</dbReference>